<organism evidence="7 8">
    <name type="scientific">Lachancea quebecensis</name>
    <dbReference type="NCBI Taxonomy" id="1654605"/>
    <lineage>
        <taxon>Eukaryota</taxon>
        <taxon>Fungi</taxon>
        <taxon>Dikarya</taxon>
        <taxon>Ascomycota</taxon>
        <taxon>Saccharomycotina</taxon>
        <taxon>Saccharomycetes</taxon>
        <taxon>Saccharomycetales</taxon>
        <taxon>Saccharomycetaceae</taxon>
        <taxon>Lachancea</taxon>
    </lineage>
</organism>
<keyword evidence="8" id="KW-1185">Reference proteome</keyword>
<dbReference type="SUPFAM" id="SSF64268">
    <property type="entry name" value="PX domain"/>
    <property type="match status" value="1"/>
</dbReference>
<dbReference type="PROSITE" id="PS51207">
    <property type="entry name" value="PXA"/>
    <property type="match status" value="1"/>
</dbReference>
<dbReference type="InterPro" id="IPR003114">
    <property type="entry name" value="Phox_assoc"/>
</dbReference>
<dbReference type="EMBL" id="LN890565">
    <property type="protein sequence ID" value="CUS21439.1"/>
    <property type="molecule type" value="Genomic_DNA"/>
</dbReference>
<proteinExistence type="inferred from homology"/>
<evidence type="ECO:0000259" key="5">
    <source>
        <dbReference type="PROSITE" id="PS50195"/>
    </source>
</evidence>
<feature type="domain" description="RGS" evidence="4">
    <location>
        <begin position="417"/>
        <end position="560"/>
    </location>
</feature>
<protein>
    <submittedName>
        <fullName evidence="7">LAQU0S03e02630g1_1</fullName>
    </submittedName>
</protein>
<dbReference type="InterPro" id="IPR001683">
    <property type="entry name" value="PX_dom"/>
</dbReference>
<dbReference type="InterPro" id="IPR016137">
    <property type="entry name" value="RGS"/>
</dbReference>
<dbReference type="PANTHER" id="PTHR22775">
    <property type="entry name" value="SORTING NEXIN"/>
    <property type="match status" value="1"/>
</dbReference>
<dbReference type="InterPro" id="IPR013937">
    <property type="entry name" value="Sorting_nexin_C"/>
</dbReference>
<dbReference type="PANTHER" id="PTHR22775:SF3">
    <property type="entry name" value="SORTING NEXIN-13"/>
    <property type="match status" value="1"/>
</dbReference>
<feature type="transmembrane region" description="Helical" evidence="3">
    <location>
        <begin position="12"/>
        <end position="41"/>
    </location>
</feature>
<dbReference type="Pfam" id="PF02194">
    <property type="entry name" value="PXA"/>
    <property type="match status" value="1"/>
</dbReference>
<dbReference type="SUPFAM" id="SSF48097">
    <property type="entry name" value="Regulator of G-protein signaling, RGS"/>
    <property type="match status" value="1"/>
</dbReference>
<dbReference type="OrthoDB" id="120967at2759"/>
<reference evidence="8" key="1">
    <citation type="submission" date="2015-10" db="EMBL/GenBank/DDBJ databases">
        <authorList>
            <person name="Devillers H."/>
        </authorList>
    </citation>
    <scope>NUCLEOTIDE SEQUENCE [LARGE SCALE GENOMIC DNA]</scope>
</reference>
<dbReference type="Pfam" id="PF08628">
    <property type="entry name" value="Nexin_C"/>
    <property type="match status" value="1"/>
</dbReference>
<evidence type="ECO:0000313" key="7">
    <source>
        <dbReference type="EMBL" id="CUS21439.1"/>
    </source>
</evidence>
<dbReference type="SMART" id="SM00313">
    <property type="entry name" value="PXA"/>
    <property type="match status" value="1"/>
</dbReference>
<gene>
    <name evidence="7" type="ORF">LAQU0_S03e02630g</name>
</gene>
<dbReference type="GO" id="GO:0035091">
    <property type="term" value="F:phosphatidylinositol binding"/>
    <property type="evidence" value="ECO:0007669"/>
    <property type="project" value="InterPro"/>
</dbReference>
<evidence type="ECO:0000256" key="1">
    <source>
        <dbReference type="ARBA" id="ARBA00010883"/>
    </source>
</evidence>
<dbReference type="CDD" id="cd06876">
    <property type="entry name" value="PX_MDM1p"/>
    <property type="match status" value="1"/>
</dbReference>
<keyword evidence="3" id="KW-1133">Transmembrane helix</keyword>
<dbReference type="Gene3D" id="3.30.1520.10">
    <property type="entry name" value="Phox-like domain"/>
    <property type="match status" value="1"/>
</dbReference>
<dbReference type="PROSITE" id="PS50132">
    <property type="entry name" value="RGS"/>
    <property type="match status" value="1"/>
</dbReference>
<dbReference type="SMART" id="SM00312">
    <property type="entry name" value="PX"/>
    <property type="match status" value="1"/>
</dbReference>
<dbReference type="InterPro" id="IPR036305">
    <property type="entry name" value="RGS_sf"/>
</dbReference>
<keyword evidence="3" id="KW-0472">Membrane</keyword>
<dbReference type="Proteomes" id="UP000236544">
    <property type="component" value="Unassembled WGS sequence"/>
</dbReference>
<comment type="similarity">
    <text evidence="1">Belongs to the sorting nexin family.</text>
</comment>
<name>A0A0P1KRE9_9SACH</name>
<dbReference type="InterPro" id="IPR036871">
    <property type="entry name" value="PX_dom_sf"/>
</dbReference>
<keyword evidence="3" id="KW-0812">Transmembrane</keyword>
<sequence>MAKGRIRRAITFTFYAAIFLLCFSSFCRKLLLCAAVLQLVLKIPRGYRFELVPEPSPRICPRPQVSGGYTSASKATLRPLFPNNPEVSHEVELIIDSIINDFVASWYHSINSDPHSPFLEALKSVLYTVLRNLETVMSKVDLPEFAVLKVLPLVTKHFKAFKVAREKVANHLLLESSPSEGDFSFAVAVEFGRYYRVHPAISLGSEPLRDSLERYSREKALFILQCSLDGAELSSKFVQILGREILCCNVICPMLQKFVDPGFWNDTVASVATNILRERTQVKEIRRVLSTQLDAPKLGIEGRSLSQLESVDFPTNISIETNSKSFESFLKCINSENTEQSLRAIKFSVLSQLLNLDQTKKAEKEEQLFKSRLLLSLNLLESRLEYLKKGPSDTPVLLNELASSQIDAFKRFLSSMSIDDVLSDEFCCNVFNGFLKENNKKGEYCLKYWIRIDEFKNPLEDPSTDDLAMMSEGDVKGLFDACSDFFSGGNMLVMQTLNERYAQDISDFCKAQICGHLQTAGELYPAARKSAMRMQALAHDYLQKNCLPNFKNSRSFSKMISTDSFHNTRLYAHFVFGREEGRSRREHRKYDAFPQKELGDLDAMKEMQRGEDEQLHLKVKKSFSDIFGRNEEGVIFENKIFEDESSEDDRDSSEGYEQSDFSEEGNDISNARLEMPEINSSMHGNRPDLKSSIAELTISIDRLRKQLSLLNHLCLKADLTDSGSQLRLLKKSERSVTKEIYQKELLRQQLVVQENSNSLFQKCQVSIKSHLSDISQDTGKEVVYYIISVCHSSNDVITSWDTPRRYSEFYELNAYLRKRFGGLVKHLQNKDIFPEKIKMSLVYHVSKTFLYKERSVKLEKYLKNLLLIPEICQDQHFRRFLTQADSTFRIKDTSKGYEDRHLLLSRIDSVSSKMCDTKSALALPPSCVKSSDVELRLEDEILKIPEQSVTETEHIKKGNFIKPICDLFITLFSLNHSRSSWLRGRALLIVIQQLLGGTIEKYVKESIERISEKDNVLKTVNKLRLSLWPDGVFYRKTQTQERPQKGGEELLASQRDAKAKLEMLLAETCGRVVGIRSSKKAGAEINAMFQNEYLNATFLLEILDLVFAEAFTSPA</sequence>
<dbReference type="PROSITE" id="PS50195">
    <property type="entry name" value="PX"/>
    <property type="match status" value="1"/>
</dbReference>
<accession>A0A0P1KRE9</accession>
<evidence type="ECO:0000256" key="2">
    <source>
        <dbReference type="SAM" id="MobiDB-lite"/>
    </source>
</evidence>
<feature type="region of interest" description="Disordered" evidence="2">
    <location>
        <begin position="638"/>
        <end position="668"/>
    </location>
</feature>
<dbReference type="AlphaFoldDB" id="A0A0P1KRE9"/>
<feature type="domain" description="PX" evidence="5">
    <location>
        <begin position="763"/>
        <end position="888"/>
    </location>
</feature>
<dbReference type="Pfam" id="PF00787">
    <property type="entry name" value="PX"/>
    <property type="match status" value="1"/>
</dbReference>
<evidence type="ECO:0000259" key="6">
    <source>
        <dbReference type="PROSITE" id="PS51207"/>
    </source>
</evidence>
<feature type="domain" description="PXA" evidence="6">
    <location>
        <begin position="84"/>
        <end position="275"/>
    </location>
</feature>
<evidence type="ECO:0000259" key="4">
    <source>
        <dbReference type="PROSITE" id="PS50132"/>
    </source>
</evidence>
<evidence type="ECO:0000313" key="8">
    <source>
        <dbReference type="Proteomes" id="UP000236544"/>
    </source>
</evidence>
<evidence type="ECO:0000256" key="3">
    <source>
        <dbReference type="SAM" id="Phobius"/>
    </source>
</evidence>